<feature type="transmembrane region" description="Helical" evidence="12">
    <location>
        <begin position="329"/>
        <end position="347"/>
    </location>
</feature>
<comment type="function">
    <text evidence="10">May be an inorganic phosphate cotransporter.</text>
</comment>
<gene>
    <name evidence="14" type="ORF">CEUTPL_LOCUS7843</name>
</gene>
<dbReference type="GO" id="GO:0016020">
    <property type="term" value="C:membrane"/>
    <property type="evidence" value="ECO:0007669"/>
    <property type="project" value="UniProtKB-SubCell"/>
</dbReference>
<dbReference type="GO" id="GO:0006820">
    <property type="term" value="P:monoatomic anion transport"/>
    <property type="evidence" value="ECO:0007669"/>
    <property type="project" value="TreeGrafter"/>
</dbReference>
<evidence type="ECO:0000313" key="15">
    <source>
        <dbReference type="Proteomes" id="UP001152799"/>
    </source>
</evidence>
<dbReference type="InterPro" id="IPR050382">
    <property type="entry name" value="MFS_Na/Anion_cotransporter"/>
</dbReference>
<evidence type="ECO:0000256" key="9">
    <source>
        <dbReference type="ARBA" id="ARBA00023201"/>
    </source>
</evidence>
<feature type="transmembrane region" description="Helical" evidence="12">
    <location>
        <begin position="299"/>
        <end position="317"/>
    </location>
</feature>
<evidence type="ECO:0000259" key="13">
    <source>
        <dbReference type="PROSITE" id="PS50850"/>
    </source>
</evidence>
<evidence type="ECO:0000256" key="11">
    <source>
        <dbReference type="ARBA" id="ARBA00068450"/>
    </source>
</evidence>
<evidence type="ECO:0000256" key="7">
    <source>
        <dbReference type="ARBA" id="ARBA00023053"/>
    </source>
</evidence>
<evidence type="ECO:0000256" key="5">
    <source>
        <dbReference type="ARBA" id="ARBA00022847"/>
    </source>
</evidence>
<keyword evidence="7" id="KW-0915">Sodium</keyword>
<comment type="similarity">
    <text evidence="2">Belongs to the major facilitator superfamily. Sodium/anion cotransporter family.</text>
</comment>
<evidence type="ECO:0000256" key="10">
    <source>
        <dbReference type="ARBA" id="ARBA00054632"/>
    </source>
</evidence>
<feature type="transmembrane region" description="Helical" evidence="12">
    <location>
        <begin position="27"/>
        <end position="50"/>
    </location>
</feature>
<keyword evidence="9" id="KW-0406">Ion transport</keyword>
<dbReference type="PROSITE" id="PS50850">
    <property type="entry name" value="MFS"/>
    <property type="match status" value="1"/>
</dbReference>
<proteinExistence type="inferred from homology"/>
<keyword evidence="15" id="KW-1185">Reference proteome</keyword>
<feature type="transmembrane region" description="Helical" evidence="12">
    <location>
        <begin position="353"/>
        <end position="374"/>
    </location>
</feature>
<dbReference type="Pfam" id="PF07690">
    <property type="entry name" value="MFS_1"/>
    <property type="match status" value="1"/>
</dbReference>
<feature type="transmembrane region" description="Helical" evidence="12">
    <location>
        <begin position="193"/>
        <end position="212"/>
    </location>
</feature>
<dbReference type="PANTHER" id="PTHR11662:SF280">
    <property type="entry name" value="FI21844P1-RELATED"/>
    <property type="match status" value="1"/>
</dbReference>
<feature type="transmembrane region" description="Helical" evidence="12">
    <location>
        <begin position="422"/>
        <end position="441"/>
    </location>
</feature>
<keyword evidence="3" id="KW-0813">Transport</keyword>
<dbReference type="InterPro" id="IPR011701">
    <property type="entry name" value="MFS"/>
</dbReference>
<feature type="transmembrane region" description="Helical" evidence="12">
    <location>
        <begin position="98"/>
        <end position="122"/>
    </location>
</feature>
<dbReference type="SUPFAM" id="SSF103473">
    <property type="entry name" value="MFS general substrate transporter"/>
    <property type="match status" value="1"/>
</dbReference>
<keyword evidence="6 12" id="KW-1133">Transmembrane helix</keyword>
<dbReference type="FunFam" id="1.20.1250.20:FF:000003">
    <property type="entry name" value="Solute carrier family 17 member 3"/>
    <property type="match status" value="1"/>
</dbReference>
<accession>A0A9N9QNZ6</accession>
<dbReference type="OrthoDB" id="2985014at2759"/>
<feature type="transmembrane region" description="Helical" evidence="12">
    <location>
        <begin position="163"/>
        <end position="187"/>
    </location>
</feature>
<dbReference type="PANTHER" id="PTHR11662">
    <property type="entry name" value="SOLUTE CARRIER FAMILY 17"/>
    <property type="match status" value="1"/>
</dbReference>
<evidence type="ECO:0000256" key="12">
    <source>
        <dbReference type="SAM" id="Phobius"/>
    </source>
</evidence>
<feature type="transmembrane region" description="Helical" evidence="12">
    <location>
        <begin position="70"/>
        <end position="91"/>
    </location>
</feature>
<dbReference type="CDD" id="cd17318">
    <property type="entry name" value="MFS_SLC17"/>
    <property type="match status" value="1"/>
</dbReference>
<keyword evidence="8 12" id="KW-0472">Membrane</keyword>
<evidence type="ECO:0000256" key="8">
    <source>
        <dbReference type="ARBA" id="ARBA00023136"/>
    </source>
</evidence>
<dbReference type="Gene3D" id="1.20.1250.20">
    <property type="entry name" value="MFS general substrate transporter like domains"/>
    <property type="match status" value="2"/>
</dbReference>
<dbReference type="Proteomes" id="UP001152799">
    <property type="component" value="Chromosome 4"/>
</dbReference>
<sequence length="467" mass="51789">MCVNEINMEKDTMDKGPCFGSRHVQMILYFLLNMFSYALRSVLSVAIVAMNDRKITKNQNIPSYLWDDQSVILSSFYWGYVVCQLPAAYFGKKYGVKWILVGSTILDSLSCILIPTMATLLGSKGVILCRVSQGLAQGFLLPSVHTLLGHWAPPTERSRIGTFAYAGGVFGTILSMSVTGLICSGWLGWPFSFYIWGAFGLSWSFIWMIFGFDCPRTHNSICEKERDYIEKSLGQTEKKYRAVPWKGIFKSSPVWALIVTNAGINWGSTVLLTQTPTYLSKILKFDIKANALLSSSPYLAMWILSFLFSTICDWIINNNWVTRGVARKIFNSIGTICPAIGLLYLGFVTNAYMAVLILVLVGGTIGAGFCGFQVNHIDLSPNHSGVLMGLTNGFTSTFSIVSPLVVQFVVTDQTNQSQWMTIFMITAAVYALTDIVFICLASGEVQDWNESDEKTESSTNRISNNNA</sequence>
<dbReference type="FunFam" id="1.20.1250.20:FF:000144">
    <property type="entry name" value="Picot, isoform B"/>
    <property type="match status" value="1"/>
</dbReference>
<keyword evidence="4 12" id="KW-0812">Transmembrane</keyword>
<evidence type="ECO:0000256" key="3">
    <source>
        <dbReference type="ARBA" id="ARBA00022448"/>
    </source>
</evidence>
<protein>
    <recommendedName>
        <fullName evidence="11">Putative inorganic phosphate cotransporter</fullName>
    </recommendedName>
</protein>
<dbReference type="GO" id="GO:0006814">
    <property type="term" value="P:sodium ion transport"/>
    <property type="evidence" value="ECO:0007669"/>
    <property type="project" value="UniProtKB-KW"/>
</dbReference>
<organism evidence="14 15">
    <name type="scientific">Ceutorhynchus assimilis</name>
    <name type="common">cabbage seed weevil</name>
    <dbReference type="NCBI Taxonomy" id="467358"/>
    <lineage>
        <taxon>Eukaryota</taxon>
        <taxon>Metazoa</taxon>
        <taxon>Ecdysozoa</taxon>
        <taxon>Arthropoda</taxon>
        <taxon>Hexapoda</taxon>
        <taxon>Insecta</taxon>
        <taxon>Pterygota</taxon>
        <taxon>Neoptera</taxon>
        <taxon>Endopterygota</taxon>
        <taxon>Coleoptera</taxon>
        <taxon>Polyphaga</taxon>
        <taxon>Cucujiformia</taxon>
        <taxon>Curculionidae</taxon>
        <taxon>Ceutorhynchinae</taxon>
        <taxon>Ceutorhynchus</taxon>
    </lineage>
</organism>
<evidence type="ECO:0000256" key="4">
    <source>
        <dbReference type="ARBA" id="ARBA00022692"/>
    </source>
</evidence>
<keyword evidence="9" id="KW-0739">Sodium transport</keyword>
<evidence type="ECO:0000256" key="6">
    <source>
        <dbReference type="ARBA" id="ARBA00022989"/>
    </source>
</evidence>
<evidence type="ECO:0000256" key="1">
    <source>
        <dbReference type="ARBA" id="ARBA00004141"/>
    </source>
</evidence>
<comment type="subcellular location">
    <subcellularLocation>
        <location evidence="1">Membrane</location>
        <topology evidence="1">Multi-pass membrane protein</topology>
    </subcellularLocation>
</comment>
<feature type="domain" description="Major facilitator superfamily (MFS) profile" evidence="13">
    <location>
        <begin position="26"/>
        <end position="445"/>
    </location>
</feature>
<dbReference type="AlphaFoldDB" id="A0A9N9QNZ6"/>
<keyword evidence="5" id="KW-0769">Symport</keyword>
<reference evidence="14" key="1">
    <citation type="submission" date="2022-01" db="EMBL/GenBank/DDBJ databases">
        <authorList>
            <person name="King R."/>
        </authorList>
    </citation>
    <scope>NUCLEOTIDE SEQUENCE</scope>
</reference>
<dbReference type="InterPro" id="IPR036259">
    <property type="entry name" value="MFS_trans_sf"/>
</dbReference>
<name>A0A9N9QNZ6_9CUCU</name>
<evidence type="ECO:0000256" key="2">
    <source>
        <dbReference type="ARBA" id="ARBA00008586"/>
    </source>
</evidence>
<dbReference type="GO" id="GO:0015293">
    <property type="term" value="F:symporter activity"/>
    <property type="evidence" value="ECO:0007669"/>
    <property type="project" value="UniProtKB-KW"/>
</dbReference>
<dbReference type="InterPro" id="IPR020846">
    <property type="entry name" value="MFS_dom"/>
</dbReference>
<feature type="transmembrane region" description="Helical" evidence="12">
    <location>
        <begin position="386"/>
        <end position="410"/>
    </location>
</feature>
<evidence type="ECO:0000313" key="14">
    <source>
        <dbReference type="EMBL" id="CAG9767277.1"/>
    </source>
</evidence>
<dbReference type="EMBL" id="OU892280">
    <property type="protein sequence ID" value="CAG9767277.1"/>
    <property type="molecule type" value="Genomic_DNA"/>
</dbReference>